<evidence type="ECO:0000256" key="10">
    <source>
        <dbReference type="ARBA" id="ARBA00054027"/>
    </source>
</evidence>
<dbReference type="AlphaFoldDB" id="A0A9X3EMF2"/>
<evidence type="ECO:0000313" key="15">
    <source>
        <dbReference type="EMBL" id="MCY0965353.1"/>
    </source>
</evidence>
<keyword evidence="4 14" id="KW-0663">Pyridoxal phosphate</keyword>
<evidence type="ECO:0000256" key="14">
    <source>
        <dbReference type="RuleBase" id="RU004516"/>
    </source>
</evidence>
<evidence type="ECO:0000256" key="7">
    <source>
        <dbReference type="ARBA" id="ARBA00035633"/>
    </source>
</evidence>
<dbReference type="PANTHER" id="PTHR42743">
    <property type="entry name" value="AMINO-ACID AMINOTRANSFERASE"/>
    <property type="match status" value="1"/>
</dbReference>
<comment type="function">
    <text evidence="10">Involved in the biosynthesis of p-aminobenzoate (PABA), a precursor of tetrahydrofolate. Converts 4-amino-4-deoxychorismate into 4-aminobenzoate (PABA) and pyruvate.</text>
</comment>
<evidence type="ECO:0000313" key="16">
    <source>
        <dbReference type="Proteomes" id="UP001150830"/>
    </source>
</evidence>
<proteinExistence type="inferred from homology"/>
<reference evidence="15" key="1">
    <citation type="submission" date="2022-11" db="EMBL/GenBank/DDBJ databases">
        <title>Parathalassolutuus dongxingensis gen. nov., sp. nov., a novel member of family Oceanospirillaceae isolated from a coastal shrimp pond in Guangxi, China.</title>
        <authorList>
            <person name="Chen H."/>
        </authorList>
    </citation>
    <scope>NUCLEOTIDE SEQUENCE</scope>
    <source>
        <strain evidence="15">G-43</strain>
    </source>
</reference>
<dbReference type="FunFam" id="3.20.10.10:FF:000002">
    <property type="entry name" value="D-alanine aminotransferase"/>
    <property type="match status" value="1"/>
</dbReference>
<dbReference type="Gene3D" id="3.30.470.10">
    <property type="match status" value="1"/>
</dbReference>
<dbReference type="EC" id="4.1.3.38" evidence="8 12"/>
<comment type="catalytic activity">
    <reaction evidence="9">
        <text>4-amino-4-deoxychorismate = 4-aminobenzoate + pyruvate + H(+)</text>
        <dbReference type="Rhea" id="RHEA:16201"/>
        <dbReference type="ChEBI" id="CHEBI:15361"/>
        <dbReference type="ChEBI" id="CHEBI:15378"/>
        <dbReference type="ChEBI" id="CHEBI:17836"/>
        <dbReference type="ChEBI" id="CHEBI:58406"/>
        <dbReference type="EC" id="4.1.3.38"/>
    </reaction>
</comment>
<organism evidence="15 16">
    <name type="scientific">Parathalassolituus penaei</name>
    <dbReference type="NCBI Taxonomy" id="2997323"/>
    <lineage>
        <taxon>Bacteria</taxon>
        <taxon>Pseudomonadati</taxon>
        <taxon>Pseudomonadota</taxon>
        <taxon>Gammaproteobacteria</taxon>
        <taxon>Oceanospirillales</taxon>
        <taxon>Oceanospirillaceae</taxon>
        <taxon>Parathalassolituus</taxon>
    </lineage>
</organism>
<keyword evidence="16" id="KW-1185">Reference proteome</keyword>
<evidence type="ECO:0000256" key="13">
    <source>
        <dbReference type="RuleBase" id="RU004106"/>
    </source>
</evidence>
<dbReference type="InterPro" id="IPR050571">
    <property type="entry name" value="Class-IV_PLP-Dep_Aminotrnsfr"/>
</dbReference>
<dbReference type="NCBIfam" id="TIGR03461">
    <property type="entry name" value="pabC_Proteo"/>
    <property type="match status" value="1"/>
</dbReference>
<dbReference type="PANTHER" id="PTHR42743:SF2">
    <property type="entry name" value="AMINODEOXYCHORISMATE LYASE"/>
    <property type="match status" value="1"/>
</dbReference>
<evidence type="ECO:0000256" key="1">
    <source>
        <dbReference type="ARBA" id="ARBA00001933"/>
    </source>
</evidence>
<evidence type="ECO:0000256" key="3">
    <source>
        <dbReference type="ARBA" id="ARBA00011738"/>
    </source>
</evidence>
<evidence type="ECO:0000256" key="5">
    <source>
        <dbReference type="ARBA" id="ARBA00022909"/>
    </source>
</evidence>
<dbReference type="GO" id="GO:0046656">
    <property type="term" value="P:folic acid biosynthetic process"/>
    <property type="evidence" value="ECO:0007669"/>
    <property type="project" value="UniProtKB-KW"/>
</dbReference>
<evidence type="ECO:0000256" key="2">
    <source>
        <dbReference type="ARBA" id="ARBA00009320"/>
    </source>
</evidence>
<dbReference type="InterPro" id="IPR018300">
    <property type="entry name" value="Aminotrans_IV_CS"/>
</dbReference>
<dbReference type="GO" id="GO:0008696">
    <property type="term" value="F:4-amino-4-deoxychorismate lyase activity"/>
    <property type="evidence" value="ECO:0007669"/>
    <property type="project" value="UniProtKB-UniRule"/>
</dbReference>
<dbReference type="InterPro" id="IPR036038">
    <property type="entry name" value="Aminotransferase-like"/>
</dbReference>
<evidence type="ECO:0000256" key="9">
    <source>
        <dbReference type="ARBA" id="ARBA00049529"/>
    </source>
</evidence>
<comment type="caution">
    <text evidence="15">The sequence shown here is derived from an EMBL/GenBank/DDBJ whole genome shotgun (WGS) entry which is preliminary data.</text>
</comment>
<dbReference type="RefSeq" id="WP_283173567.1">
    <property type="nucleotide sequence ID" value="NZ_JAPNOA010000026.1"/>
</dbReference>
<evidence type="ECO:0000256" key="12">
    <source>
        <dbReference type="NCBIfam" id="TIGR03461"/>
    </source>
</evidence>
<comment type="subunit">
    <text evidence="3">Homodimer.</text>
</comment>
<evidence type="ECO:0000256" key="4">
    <source>
        <dbReference type="ARBA" id="ARBA00022898"/>
    </source>
</evidence>
<keyword evidence="5" id="KW-0289">Folate biosynthesis</keyword>
<dbReference type="GO" id="GO:0030170">
    <property type="term" value="F:pyridoxal phosphate binding"/>
    <property type="evidence" value="ECO:0007669"/>
    <property type="project" value="InterPro"/>
</dbReference>
<gene>
    <name evidence="15" type="primary">pabC</name>
    <name evidence="15" type="ORF">OUO13_09155</name>
</gene>
<dbReference type="InterPro" id="IPR001544">
    <property type="entry name" value="Aminotrans_IV"/>
</dbReference>
<dbReference type="InterPro" id="IPR043131">
    <property type="entry name" value="BCAT-like_N"/>
</dbReference>
<dbReference type="Gene3D" id="3.20.10.10">
    <property type="entry name" value="D-amino Acid Aminotransferase, subunit A, domain 2"/>
    <property type="match status" value="1"/>
</dbReference>
<dbReference type="SUPFAM" id="SSF56752">
    <property type="entry name" value="D-aminoacid aminotransferase-like PLP-dependent enzymes"/>
    <property type="match status" value="1"/>
</dbReference>
<accession>A0A9X3EMF2</accession>
<evidence type="ECO:0000256" key="11">
    <source>
        <dbReference type="ARBA" id="ARBA00069174"/>
    </source>
</evidence>
<evidence type="ECO:0000256" key="6">
    <source>
        <dbReference type="ARBA" id="ARBA00023239"/>
    </source>
</evidence>
<dbReference type="GO" id="GO:0008153">
    <property type="term" value="P:4-aminobenzoate biosynthetic process"/>
    <property type="evidence" value="ECO:0007669"/>
    <property type="project" value="UniProtKB-UniRule"/>
</dbReference>
<dbReference type="GO" id="GO:0005829">
    <property type="term" value="C:cytosol"/>
    <property type="evidence" value="ECO:0007669"/>
    <property type="project" value="TreeGrafter"/>
</dbReference>
<comment type="pathway">
    <text evidence="7">Cofactor biosynthesis; tetrahydrofolate biosynthesis; 4-aminobenzoate from chorismate: step 2/2.</text>
</comment>
<dbReference type="Pfam" id="PF01063">
    <property type="entry name" value="Aminotran_4"/>
    <property type="match status" value="1"/>
</dbReference>
<dbReference type="EMBL" id="JAPNOA010000026">
    <property type="protein sequence ID" value="MCY0965353.1"/>
    <property type="molecule type" value="Genomic_DNA"/>
</dbReference>
<keyword evidence="6 15" id="KW-0456">Lyase</keyword>
<name>A0A9X3EMF2_9GAMM</name>
<dbReference type="Proteomes" id="UP001150830">
    <property type="component" value="Unassembled WGS sequence"/>
</dbReference>
<comment type="cofactor">
    <cofactor evidence="1 14">
        <name>pyridoxal 5'-phosphate</name>
        <dbReference type="ChEBI" id="CHEBI:597326"/>
    </cofactor>
</comment>
<dbReference type="InterPro" id="IPR043132">
    <property type="entry name" value="BCAT-like_C"/>
</dbReference>
<dbReference type="PROSITE" id="PS00770">
    <property type="entry name" value="AA_TRANSFER_CLASS_4"/>
    <property type="match status" value="1"/>
</dbReference>
<protein>
    <recommendedName>
        <fullName evidence="11 12">Aminodeoxychorismate lyase</fullName>
        <ecNumber evidence="8 12">4.1.3.38</ecNumber>
    </recommendedName>
</protein>
<comment type="similarity">
    <text evidence="2 13">Belongs to the class-IV pyridoxal-phosphate-dependent aminotransferase family.</text>
</comment>
<evidence type="ECO:0000256" key="8">
    <source>
        <dbReference type="ARBA" id="ARBA00035676"/>
    </source>
</evidence>
<dbReference type="InterPro" id="IPR017824">
    <property type="entry name" value="Aminodeoxychorismate_lyase_IV"/>
</dbReference>
<sequence length="272" mass="30328">MSSVICQLAGQWADHWPALDRGLQYGDGLFETIRLDSRGGMPLREYHFERLQQGLQRLYFPSQVLDQVILSWQQLSIPDGATGVKLLLTRGEAARGYAIPAIPAVNLQWQFFTSPEWRWKSKPEGLVTGVNPVRLGNQPLLAGLKHLNRLEQVLARQAFQPGWDESLMLDQDDLLVEGCMSNLYWIKNGTIFTPSLAKAGVNGVIRRWLSAQRSILETEARLDELYQADLVFMSNALNGLVPIAALDGQSLSQAPAALAELRALQSELEACF</sequence>